<gene>
    <name evidence="3" type="ORF">EH31_13745</name>
</gene>
<dbReference type="GO" id="GO:0006351">
    <property type="term" value="P:DNA-templated transcription"/>
    <property type="evidence" value="ECO:0007669"/>
    <property type="project" value="TreeGrafter"/>
</dbReference>
<dbReference type="Pfam" id="PF04221">
    <property type="entry name" value="RelB"/>
    <property type="match status" value="1"/>
</dbReference>
<dbReference type="Gene3D" id="1.10.1220.10">
    <property type="entry name" value="Met repressor-like"/>
    <property type="match status" value="1"/>
</dbReference>
<dbReference type="GO" id="GO:0044010">
    <property type="term" value="P:single-species biofilm formation"/>
    <property type="evidence" value="ECO:0007669"/>
    <property type="project" value="InterPro"/>
</dbReference>
<dbReference type="AlphaFoldDB" id="A0A074M3E6"/>
<accession>A0A074M3E6</accession>
<dbReference type="Proteomes" id="UP000027647">
    <property type="component" value="Unassembled WGS sequence"/>
</dbReference>
<dbReference type="PIRSF" id="PIRSF003108">
    <property type="entry name" value="DinJ"/>
    <property type="match status" value="1"/>
</dbReference>
<proteinExistence type="inferred from homology"/>
<keyword evidence="2" id="KW-1277">Toxin-antitoxin system</keyword>
<dbReference type="InterPro" id="IPR026262">
    <property type="entry name" value="DinJ"/>
</dbReference>
<evidence type="ECO:0000313" key="4">
    <source>
        <dbReference type="Proteomes" id="UP000027647"/>
    </source>
</evidence>
<evidence type="ECO:0000313" key="3">
    <source>
        <dbReference type="EMBL" id="KEO89096.1"/>
    </source>
</evidence>
<dbReference type="InterPro" id="IPR007337">
    <property type="entry name" value="RelB/DinJ"/>
</dbReference>
<sequence>MIHVRMDNDLKDRATEALAAMGLSTADAVRLLFHRIATDQAFPLELKVPNAETRAAMEEADEFFKNGGTPGFDNADEMFAELDKESKALREAGKQKS</sequence>
<dbReference type="GO" id="GO:0000987">
    <property type="term" value="F:cis-regulatory region sequence-specific DNA binding"/>
    <property type="evidence" value="ECO:0007669"/>
    <property type="project" value="InterPro"/>
</dbReference>
<evidence type="ECO:0000256" key="2">
    <source>
        <dbReference type="ARBA" id="ARBA00022649"/>
    </source>
</evidence>
<protein>
    <recommendedName>
        <fullName evidence="5">Damage-inducible protein</fullName>
    </recommendedName>
</protein>
<dbReference type="GO" id="GO:0015643">
    <property type="term" value="F:toxic substance binding"/>
    <property type="evidence" value="ECO:0007669"/>
    <property type="project" value="InterPro"/>
</dbReference>
<name>A0A074M3E6_ERYLO</name>
<dbReference type="GO" id="GO:0006355">
    <property type="term" value="P:regulation of DNA-templated transcription"/>
    <property type="evidence" value="ECO:0007669"/>
    <property type="project" value="InterPro"/>
</dbReference>
<reference evidence="3 4" key="1">
    <citation type="submission" date="2014-04" db="EMBL/GenBank/DDBJ databases">
        <title>A comprehensive comparison of genomes of Erythrobacter spp. strains.</title>
        <authorList>
            <person name="Zheng Q."/>
        </authorList>
    </citation>
    <scope>NUCLEOTIDE SEQUENCE [LARGE SCALE GENOMIC DNA]</scope>
    <source>
        <strain evidence="3 4">DSM 6997</strain>
    </source>
</reference>
<dbReference type="eggNOG" id="COG3077">
    <property type="taxonomic scope" value="Bacteria"/>
</dbReference>
<keyword evidence="4" id="KW-1185">Reference proteome</keyword>
<comment type="similarity">
    <text evidence="1">Belongs to the RelB/DinJ antitoxin family.</text>
</comment>
<dbReference type="PANTHER" id="PTHR38781">
    <property type="entry name" value="ANTITOXIN DINJ-RELATED"/>
    <property type="match status" value="1"/>
</dbReference>
<organism evidence="3 4">
    <name type="scientific">Erythrobacter longus</name>
    <dbReference type="NCBI Taxonomy" id="1044"/>
    <lineage>
        <taxon>Bacteria</taxon>
        <taxon>Pseudomonadati</taxon>
        <taxon>Pseudomonadota</taxon>
        <taxon>Alphaproteobacteria</taxon>
        <taxon>Sphingomonadales</taxon>
        <taxon>Erythrobacteraceae</taxon>
        <taxon>Erythrobacter/Porphyrobacter group</taxon>
        <taxon>Erythrobacter</taxon>
    </lineage>
</organism>
<dbReference type="EMBL" id="JMIW01000006">
    <property type="protein sequence ID" value="KEO89096.1"/>
    <property type="molecule type" value="Genomic_DNA"/>
</dbReference>
<evidence type="ECO:0000256" key="1">
    <source>
        <dbReference type="ARBA" id="ARBA00010562"/>
    </source>
</evidence>
<comment type="caution">
    <text evidence="3">The sequence shown here is derived from an EMBL/GenBank/DDBJ whole genome shotgun (WGS) entry which is preliminary data.</text>
</comment>
<dbReference type="InterPro" id="IPR013321">
    <property type="entry name" value="Arc_rbn_hlx_hlx"/>
</dbReference>
<dbReference type="NCBIfam" id="TIGR02384">
    <property type="entry name" value="RelB_DinJ"/>
    <property type="match status" value="1"/>
</dbReference>
<dbReference type="STRING" id="1044.EH31_13745"/>
<dbReference type="OrthoDB" id="9799097at2"/>
<evidence type="ECO:0008006" key="5">
    <source>
        <dbReference type="Google" id="ProtNLM"/>
    </source>
</evidence>
<dbReference type="PANTHER" id="PTHR38781:SF1">
    <property type="entry name" value="ANTITOXIN DINJ-RELATED"/>
    <property type="match status" value="1"/>
</dbReference>